<dbReference type="InterPro" id="IPR001544">
    <property type="entry name" value="Aminotrans_IV"/>
</dbReference>
<evidence type="ECO:0000313" key="1">
    <source>
        <dbReference type="EMBL" id="MDT0304306.1"/>
    </source>
</evidence>
<keyword evidence="1" id="KW-0808">Transferase</keyword>
<keyword evidence="2" id="KW-1185">Reference proteome</keyword>
<dbReference type="NCBIfam" id="NF006734">
    <property type="entry name" value="PRK09266.1"/>
    <property type="match status" value="1"/>
</dbReference>
<name>A0ABU2KYB7_9ACTN</name>
<dbReference type="Gene3D" id="3.20.10.10">
    <property type="entry name" value="D-amino Acid Aminotransferase, subunit A, domain 2"/>
    <property type="match status" value="1"/>
</dbReference>
<reference evidence="2" key="1">
    <citation type="submission" date="2023-07" db="EMBL/GenBank/DDBJ databases">
        <title>30 novel species of actinomycetes from the DSMZ collection.</title>
        <authorList>
            <person name="Nouioui I."/>
        </authorList>
    </citation>
    <scope>NUCLEOTIDE SEQUENCE [LARGE SCALE GENOMIC DNA]</scope>
    <source>
        <strain evidence="2">DSM 45055</strain>
    </source>
</reference>
<dbReference type="Pfam" id="PF01063">
    <property type="entry name" value="Aminotran_4"/>
    <property type="match status" value="1"/>
</dbReference>
<dbReference type="SUPFAM" id="SSF56752">
    <property type="entry name" value="D-aminoacid aminotransferase-like PLP-dependent enzymes"/>
    <property type="match status" value="1"/>
</dbReference>
<keyword evidence="1" id="KW-0032">Aminotransferase</keyword>
<protein>
    <submittedName>
        <fullName evidence="1">Aminotransferase class IV family protein</fullName>
    </submittedName>
</protein>
<dbReference type="InterPro" id="IPR036038">
    <property type="entry name" value="Aminotransferase-like"/>
</dbReference>
<sequence length="266" mass="28557">MTVSITHLNGKPATAGDLAPLAFAGYAHFTSMQVRGSAVKGLDLHLERLRAASEELFGDALPRDRVRGLLRAALDTAPPDVSLACFLTSRPGFAPAGGPGAIDVLIKVTDSAQPPAGPLALDAVLHERHLPHLKHVGEIAKTYYLRQAKARGFDDAAFHDRSGRFSEATIWNLAFWDGESLIWPRARVLAGVTMQILTRRLHALGVPQQTREIRGSELAGELSAVVMNSWTPAVPVSRLGGYRLAVGTDLACLLHEAYTGEPPIPV</sequence>
<organism evidence="1 2">
    <name type="scientific">Streptomonospora wellingtoniae</name>
    <dbReference type="NCBI Taxonomy" id="3075544"/>
    <lineage>
        <taxon>Bacteria</taxon>
        <taxon>Bacillati</taxon>
        <taxon>Actinomycetota</taxon>
        <taxon>Actinomycetes</taxon>
        <taxon>Streptosporangiales</taxon>
        <taxon>Nocardiopsidaceae</taxon>
        <taxon>Streptomonospora</taxon>
    </lineage>
</organism>
<dbReference type="EMBL" id="JAVREK010000023">
    <property type="protein sequence ID" value="MDT0304306.1"/>
    <property type="molecule type" value="Genomic_DNA"/>
</dbReference>
<accession>A0ABU2KYB7</accession>
<proteinExistence type="predicted"/>
<dbReference type="InterPro" id="IPR043132">
    <property type="entry name" value="BCAT-like_C"/>
</dbReference>
<dbReference type="GO" id="GO:0008483">
    <property type="term" value="F:transaminase activity"/>
    <property type="evidence" value="ECO:0007669"/>
    <property type="project" value="UniProtKB-KW"/>
</dbReference>
<comment type="caution">
    <text evidence="1">The sequence shown here is derived from an EMBL/GenBank/DDBJ whole genome shotgun (WGS) entry which is preliminary data.</text>
</comment>
<gene>
    <name evidence="1" type="ORF">RM446_19485</name>
</gene>
<evidence type="ECO:0000313" key="2">
    <source>
        <dbReference type="Proteomes" id="UP001183226"/>
    </source>
</evidence>
<dbReference type="Proteomes" id="UP001183226">
    <property type="component" value="Unassembled WGS sequence"/>
</dbReference>
<dbReference type="RefSeq" id="WP_311546802.1">
    <property type="nucleotide sequence ID" value="NZ_JAVREK010000023.1"/>
</dbReference>